<dbReference type="InterPro" id="IPR036457">
    <property type="entry name" value="PPM-type-like_dom_sf"/>
</dbReference>
<dbReference type="Proteomes" id="UP000033958">
    <property type="component" value="Unassembled WGS sequence"/>
</dbReference>
<evidence type="ECO:0000313" key="4">
    <source>
        <dbReference type="Proteomes" id="UP000033958"/>
    </source>
</evidence>
<protein>
    <recommendedName>
        <fullName evidence="5">PPM-type phosphatase domain-containing protein</fullName>
    </recommendedName>
</protein>
<comment type="caution">
    <text evidence="3">The sequence shown here is derived from an EMBL/GenBank/DDBJ whole genome shotgun (WGS) entry which is preliminary data.</text>
</comment>
<dbReference type="EMBL" id="LCJZ01000015">
    <property type="protein sequence ID" value="KKT86831.1"/>
    <property type="molecule type" value="Genomic_DNA"/>
</dbReference>
<dbReference type="SUPFAM" id="SSF81606">
    <property type="entry name" value="PP2C-like"/>
    <property type="match status" value="1"/>
</dbReference>
<keyword evidence="2" id="KW-0812">Transmembrane</keyword>
<feature type="non-terminal residue" evidence="3">
    <location>
        <position position="744"/>
    </location>
</feature>
<keyword evidence="2" id="KW-1133">Transmembrane helix</keyword>
<organism evidence="3 4">
    <name type="scientific">candidate division Kazan bacterium GW2011_GWB1_45_10</name>
    <dbReference type="NCBI Taxonomy" id="1620411"/>
    <lineage>
        <taxon>Bacteria</taxon>
        <taxon>Bacteria division Kazan-3B-28</taxon>
    </lineage>
</organism>
<evidence type="ECO:0000313" key="3">
    <source>
        <dbReference type="EMBL" id="KKT86831.1"/>
    </source>
</evidence>
<dbReference type="AlphaFoldDB" id="A0A0G1KT85"/>
<reference evidence="3 4" key="1">
    <citation type="journal article" date="2015" name="Nature">
        <title>rRNA introns, odd ribosomes, and small enigmatic genomes across a large radiation of phyla.</title>
        <authorList>
            <person name="Brown C.T."/>
            <person name="Hug L.A."/>
            <person name="Thomas B.C."/>
            <person name="Sharon I."/>
            <person name="Castelle C.J."/>
            <person name="Singh A."/>
            <person name="Wilkins M.J."/>
            <person name="Williams K.H."/>
            <person name="Banfield J.F."/>
        </authorList>
    </citation>
    <scope>NUCLEOTIDE SEQUENCE [LARGE SCALE GENOMIC DNA]</scope>
</reference>
<evidence type="ECO:0008006" key="5">
    <source>
        <dbReference type="Google" id="ProtNLM"/>
    </source>
</evidence>
<accession>A0A0G1KT85</accession>
<proteinExistence type="predicted"/>
<sequence length="744" mass="81958">MVDFKVISTKPKYAVRIGKVLSKSPAASGFSTALVYRPDLPEEQKHGSIYFVIDIGSASPLAPDIAYNLIDIIKEEYYRDLALGPAQSFEAALKAANEEFAAIAKEGEKDWIGKTNVTIAVLSGDKLMAVHRGTNELHLWRNGKMMHLSADMYVPGETPRPEETLSNIIEGDLMVGDKIIASTAELLYYFSIDKIKRIIENYPPAEAARELASQLEKDGDVSKTNVIIAEFTVPEMITEDEGIPEDNWIGTTSSDYGRKFAPSHQDNGGNYWGGKTDAEASPTKSEPPADLAASIDAKTNDMAQEIEFTDDDPVAMVSPRRSPLGRLSFPKINVDYNQLGHNLTQITNKARLATKSPQFKKTGNVLMRYLKYAWLVVVAVVDLIFTTTSYWVDQIKKQKNGNRILLISVAVLAVVLVFSTITLANNNTAKISKKTAMDSLDSAIQNRDAAKAALIYEDKAKASELLASAYALAEAATKHDATKILQDIGTQLDEISLVKRYANPRILVDFNTLANQLETSGTKTGAKVTINNFFAVGDDIYSYDTEYNKVYKYNYSKNEAGIINSLVSNEKKIKLASAADNSIVVYTTPPSVYALELADNRMSAANLDTGIWNNAVDLIAYTSKLYFLDPDNNQIWKYQRTADGYTKIAPFFEDNSTISLAGATDFAIDGDMYLLANGVVNKYTLGQKVSFQLQGTPEHTGILGNIKDIYASLDTNGLFVLDADNSRVIAFTKDGNYRKQYVFS</sequence>
<feature type="transmembrane region" description="Helical" evidence="2">
    <location>
        <begin position="372"/>
        <end position="392"/>
    </location>
</feature>
<dbReference type="SUPFAM" id="SSF63825">
    <property type="entry name" value="YWTD domain"/>
    <property type="match status" value="1"/>
</dbReference>
<dbReference type="Gene3D" id="3.60.40.10">
    <property type="entry name" value="PPM-type phosphatase domain"/>
    <property type="match status" value="1"/>
</dbReference>
<feature type="region of interest" description="Disordered" evidence="1">
    <location>
        <begin position="261"/>
        <end position="290"/>
    </location>
</feature>
<name>A0A0G1KT85_UNCK3</name>
<keyword evidence="2" id="KW-0472">Membrane</keyword>
<evidence type="ECO:0000256" key="1">
    <source>
        <dbReference type="SAM" id="MobiDB-lite"/>
    </source>
</evidence>
<gene>
    <name evidence="3" type="ORF">VE97_C0015G0001</name>
</gene>
<feature type="transmembrane region" description="Helical" evidence="2">
    <location>
        <begin position="404"/>
        <end position="424"/>
    </location>
</feature>
<evidence type="ECO:0000256" key="2">
    <source>
        <dbReference type="SAM" id="Phobius"/>
    </source>
</evidence>